<dbReference type="PANTHER" id="PTHR45756">
    <property type="entry name" value="PALMITOYLTRANSFERASE"/>
    <property type="match status" value="1"/>
</dbReference>
<dbReference type="Gene3D" id="1.10.510.10">
    <property type="entry name" value="Transferase(Phosphotransferase) domain 1"/>
    <property type="match status" value="1"/>
</dbReference>
<comment type="caution">
    <text evidence="3">The sequence shown here is derived from an EMBL/GenBank/DDBJ whole genome shotgun (WGS) entry which is preliminary data.</text>
</comment>
<feature type="domain" description="Protein kinase" evidence="2">
    <location>
        <begin position="81"/>
        <end position="339"/>
    </location>
</feature>
<dbReference type="AlphaFoldDB" id="A0A397TW41"/>
<dbReference type="PROSITE" id="PS00109">
    <property type="entry name" value="PROTEIN_KINASE_TYR"/>
    <property type="match status" value="1"/>
</dbReference>
<keyword evidence="3" id="KW-0808">Transferase</keyword>
<dbReference type="Pfam" id="PF07714">
    <property type="entry name" value="PK_Tyr_Ser-Thr"/>
    <property type="match status" value="1"/>
</dbReference>
<protein>
    <submittedName>
        <fullName evidence="3">Kinase-like domain-containing protein</fullName>
    </submittedName>
</protein>
<dbReference type="InterPro" id="IPR008266">
    <property type="entry name" value="Tyr_kinase_AS"/>
</dbReference>
<evidence type="ECO:0000313" key="4">
    <source>
        <dbReference type="Proteomes" id="UP000266673"/>
    </source>
</evidence>
<feature type="compositionally biased region" description="Basic and acidic residues" evidence="1">
    <location>
        <begin position="357"/>
        <end position="370"/>
    </location>
</feature>
<evidence type="ECO:0000256" key="1">
    <source>
        <dbReference type="SAM" id="MobiDB-lite"/>
    </source>
</evidence>
<dbReference type="STRING" id="44941.A0A397TW41"/>
<dbReference type="Proteomes" id="UP000266673">
    <property type="component" value="Unassembled WGS sequence"/>
</dbReference>
<keyword evidence="4" id="KW-1185">Reference proteome</keyword>
<dbReference type="PANTHER" id="PTHR45756:SF1">
    <property type="entry name" value="PROTEIN KINASE DOMAIN CONTAINING PROTEIN"/>
    <property type="match status" value="1"/>
</dbReference>
<dbReference type="GO" id="GO:0004672">
    <property type="term" value="F:protein kinase activity"/>
    <property type="evidence" value="ECO:0007669"/>
    <property type="project" value="InterPro"/>
</dbReference>
<organism evidence="3 4">
    <name type="scientific">Gigaspora rosea</name>
    <dbReference type="NCBI Taxonomy" id="44941"/>
    <lineage>
        <taxon>Eukaryota</taxon>
        <taxon>Fungi</taxon>
        <taxon>Fungi incertae sedis</taxon>
        <taxon>Mucoromycota</taxon>
        <taxon>Glomeromycotina</taxon>
        <taxon>Glomeromycetes</taxon>
        <taxon>Diversisporales</taxon>
        <taxon>Gigasporaceae</taxon>
        <taxon>Gigaspora</taxon>
    </lineage>
</organism>
<proteinExistence type="predicted"/>
<dbReference type="InterPro" id="IPR011009">
    <property type="entry name" value="Kinase-like_dom_sf"/>
</dbReference>
<reference evidence="3 4" key="1">
    <citation type="submission" date="2018-06" db="EMBL/GenBank/DDBJ databases">
        <title>Comparative genomics reveals the genomic features of Rhizophagus irregularis, R. cerebriforme, R. diaphanum and Gigaspora rosea, and their symbiotic lifestyle signature.</title>
        <authorList>
            <person name="Morin E."/>
            <person name="San Clemente H."/>
            <person name="Chen E.C.H."/>
            <person name="De La Providencia I."/>
            <person name="Hainaut M."/>
            <person name="Kuo A."/>
            <person name="Kohler A."/>
            <person name="Murat C."/>
            <person name="Tang N."/>
            <person name="Roy S."/>
            <person name="Loubradou J."/>
            <person name="Henrissat B."/>
            <person name="Grigoriev I.V."/>
            <person name="Corradi N."/>
            <person name="Roux C."/>
            <person name="Martin F.M."/>
        </authorList>
    </citation>
    <scope>NUCLEOTIDE SEQUENCE [LARGE SCALE GENOMIC DNA]</scope>
    <source>
        <strain evidence="3 4">DAOM 194757</strain>
    </source>
</reference>
<gene>
    <name evidence="3" type="ORF">C2G38_2228246</name>
</gene>
<name>A0A397TW41_9GLOM</name>
<evidence type="ECO:0000259" key="2">
    <source>
        <dbReference type="PROSITE" id="PS50011"/>
    </source>
</evidence>
<keyword evidence="3" id="KW-0418">Kinase</keyword>
<dbReference type="GO" id="GO:0005524">
    <property type="term" value="F:ATP binding"/>
    <property type="evidence" value="ECO:0007669"/>
    <property type="project" value="InterPro"/>
</dbReference>
<dbReference type="OrthoDB" id="2337988at2759"/>
<feature type="compositionally biased region" description="Low complexity" evidence="1">
    <location>
        <begin position="376"/>
        <end position="387"/>
    </location>
</feature>
<dbReference type="InterPro" id="IPR053215">
    <property type="entry name" value="TKL_Ser/Thr_kinase"/>
</dbReference>
<dbReference type="PROSITE" id="PS50011">
    <property type="entry name" value="PROTEIN_KINASE_DOM"/>
    <property type="match status" value="1"/>
</dbReference>
<dbReference type="SUPFAM" id="SSF56112">
    <property type="entry name" value="Protein kinase-like (PK-like)"/>
    <property type="match status" value="1"/>
</dbReference>
<dbReference type="EMBL" id="QKWP01002748">
    <property type="protein sequence ID" value="RIB02280.1"/>
    <property type="molecule type" value="Genomic_DNA"/>
</dbReference>
<evidence type="ECO:0000313" key="3">
    <source>
        <dbReference type="EMBL" id="RIB02280.1"/>
    </source>
</evidence>
<dbReference type="InterPro" id="IPR000719">
    <property type="entry name" value="Prot_kinase_dom"/>
</dbReference>
<accession>A0A397TW41</accession>
<feature type="region of interest" description="Disordered" evidence="1">
    <location>
        <begin position="357"/>
        <end position="414"/>
    </location>
</feature>
<dbReference type="InterPro" id="IPR001245">
    <property type="entry name" value="Ser-Thr/Tyr_kinase_cat_dom"/>
</dbReference>
<sequence>MNLIKKIANFSSTNLITEAVDVTDVTDIMRAFDVTDVKDIMRVVDVIWMKVKAEEIKVKAEEINQIYVNSECNKETIRIIEDTEKTLKGFDIQKIVHIQHQIANQSSDVHVKTIDPNELTESHVHTKRTILIKKFYGTIEVEYSPYIRRFYGLSYVDTQKVMVVDWAEYGSLKDLYNAYDIPWTRKIQIIRDICHGLVFLCSVNILHHDIRCENVLVLHSLDPKLGNFGTTINLSNLTTMIIHWMAPELLLMEYEYDEKVYTFNCEILDWNFKEISEHVTNGKREKLPYGKFDNQDDVKIQKEFIGIIEKTWQQEPKDRIAITKLYLKLEELVAEYPILPEEPKLLKNGTLDLEGKNEAPDLMDLEKNEDGNLECSSYGDDSNNDSNNDSKKDIKGKKCASSPSVKTSQQKRKK</sequence>